<dbReference type="OrthoDB" id="1907165at2"/>
<comment type="caution">
    <text evidence="2">The sequence shown here is derived from an EMBL/GenBank/DDBJ whole genome shotgun (WGS) entry which is preliminary data.</text>
</comment>
<name>A0A3E1NZG2_9BACT</name>
<dbReference type="SUPFAM" id="SSF69349">
    <property type="entry name" value="Phage fibre proteins"/>
    <property type="match status" value="1"/>
</dbReference>
<dbReference type="RefSeq" id="WP_116855157.1">
    <property type="nucleotide sequence ID" value="NZ_QTJV01000007.1"/>
</dbReference>
<dbReference type="InterPro" id="IPR006531">
    <property type="entry name" value="Gp5/Vgr_OB"/>
</dbReference>
<feature type="domain" description="Gp5/Type VI secretion system Vgr protein OB-fold" evidence="1">
    <location>
        <begin position="383"/>
        <end position="457"/>
    </location>
</feature>
<sequence>MPAPSPANIQDVNISFTIAIAGNPVEEKYPIVSIQVVHEVNRISYAEIVIAEGLNDDTEGDAGNFPISEGDDFIPGKEIAISAGYGTGAPASIFTGLIVKQAITASAEGGYKLIVTCKHKAVKMTYNRKECEFDQITDSDIMSKLMGNYGLSATVSSTDSQMEAVFQKMATDWDFLLTRAAFNGFITTMYDDTVTIGLPDFSTDPVLNIAMGDSIIHFKGEVNAEKQAPTLQTAAWDPTTLALITADATEPTVTLPGNQTATTLSGTLGQSAFQLTATVPLAQADLKTWADNLLLRMRMSAVKGEVSFLGNATVKPGSMITLNGVGARFNGNTYVSMVKHVLEEGEWTTTVGFGLSEKPIYDKEQYSYSNANGQVPPVHGLQLATVVKISEDPGSSFRVQVKPVSAYAEAKGIWARLGNYYATSGAGIVFSPEVGDEVILGFLENDPRYPIVLGSLYSKANTPPLTQPDEKNNTKAIYTRSQLQVNFDDDKKIIKITTPGNNTITISDDAKGITLEDQNSNSIKLDDSGITLNSTKDLVLKATGNITMNATSKITGTATQDLELSGMNIKQTAQVGFTAQGTASAELSASGQTIVKGGMVMIN</sequence>
<protein>
    <submittedName>
        <fullName evidence="2">Type VI secretion system tip protein VgrG</fullName>
    </submittedName>
</protein>
<evidence type="ECO:0000259" key="1">
    <source>
        <dbReference type="Pfam" id="PF04717"/>
    </source>
</evidence>
<dbReference type="AlphaFoldDB" id="A0A3E1NZG2"/>
<dbReference type="EMBL" id="QTJV01000007">
    <property type="protein sequence ID" value="RFM33309.1"/>
    <property type="molecule type" value="Genomic_DNA"/>
</dbReference>
<dbReference type="Proteomes" id="UP000261174">
    <property type="component" value="Unassembled WGS sequence"/>
</dbReference>
<dbReference type="SUPFAM" id="SSF69279">
    <property type="entry name" value="Phage tail proteins"/>
    <property type="match status" value="1"/>
</dbReference>
<dbReference type="Pfam" id="PF04717">
    <property type="entry name" value="Phage_base_V"/>
    <property type="match status" value="1"/>
</dbReference>
<proteinExistence type="predicted"/>
<dbReference type="InterPro" id="IPR006533">
    <property type="entry name" value="T6SS_Vgr_RhsGE"/>
</dbReference>
<accession>A0A3E1NZG2</accession>
<gene>
    <name evidence="2" type="ORF">DXN04_20000</name>
</gene>
<dbReference type="NCBIfam" id="TIGR01646">
    <property type="entry name" value="vgr_GE"/>
    <property type="match status" value="1"/>
</dbReference>
<dbReference type="SUPFAM" id="SSF69255">
    <property type="entry name" value="gp5 N-terminal domain-like"/>
    <property type="match status" value="1"/>
</dbReference>
<evidence type="ECO:0000313" key="3">
    <source>
        <dbReference type="Proteomes" id="UP000261174"/>
    </source>
</evidence>
<dbReference type="Gene3D" id="2.40.50.230">
    <property type="entry name" value="Gp5 N-terminal domain"/>
    <property type="match status" value="1"/>
</dbReference>
<reference evidence="2 3" key="1">
    <citation type="submission" date="2018-08" db="EMBL/GenBank/DDBJ databases">
        <title>Chitinophaga sp. K20C18050901, a novel bacterium isolated from forest soil.</title>
        <authorList>
            <person name="Wang C."/>
        </authorList>
    </citation>
    <scope>NUCLEOTIDE SEQUENCE [LARGE SCALE GENOMIC DNA]</scope>
    <source>
        <strain evidence="2 3">K20C18050901</strain>
    </source>
</reference>
<organism evidence="2 3">
    <name type="scientific">Chitinophaga silvisoli</name>
    <dbReference type="NCBI Taxonomy" id="2291814"/>
    <lineage>
        <taxon>Bacteria</taxon>
        <taxon>Pseudomonadati</taxon>
        <taxon>Bacteroidota</taxon>
        <taxon>Chitinophagia</taxon>
        <taxon>Chitinophagales</taxon>
        <taxon>Chitinophagaceae</taxon>
        <taxon>Chitinophaga</taxon>
    </lineage>
</organism>
<evidence type="ECO:0000313" key="2">
    <source>
        <dbReference type="EMBL" id="RFM33309.1"/>
    </source>
</evidence>
<keyword evidence="3" id="KW-1185">Reference proteome</keyword>
<dbReference type="InterPro" id="IPR037026">
    <property type="entry name" value="Vgr_OB-fold_dom_sf"/>
</dbReference>